<keyword evidence="1" id="KW-0812">Transmembrane</keyword>
<dbReference type="GO" id="GO:0016020">
    <property type="term" value="C:membrane"/>
    <property type="evidence" value="ECO:0007669"/>
    <property type="project" value="GOC"/>
</dbReference>
<protein>
    <submittedName>
        <fullName evidence="2">Capsular polysaccharide synthesis protein</fullName>
    </submittedName>
</protein>
<proteinExistence type="predicted"/>
<keyword evidence="1" id="KW-1133">Transmembrane helix</keyword>
<feature type="transmembrane region" description="Helical" evidence="1">
    <location>
        <begin position="6"/>
        <end position="24"/>
    </location>
</feature>
<name>A0A1V0SBK4_9VIRU</name>
<dbReference type="Gene3D" id="3.90.550.20">
    <property type="match status" value="1"/>
</dbReference>
<evidence type="ECO:0000256" key="1">
    <source>
        <dbReference type="SAM" id="Phobius"/>
    </source>
</evidence>
<accession>A0A1V0SBK4</accession>
<keyword evidence="1" id="KW-0472">Membrane</keyword>
<dbReference type="InterPro" id="IPR029044">
    <property type="entry name" value="Nucleotide-diphossugar_trans"/>
</dbReference>
<organism evidence="2">
    <name type="scientific">Catovirus CTV1</name>
    <dbReference type="NCBI Taxonomy" id="1977631"/>
    <lineage>
        <taxon>Viruses</taxon>
        <taxon>Varidnaviria</taxon>
        <taxon>Bamfordvirae</taxon>
        <taxon>Nucleocytoviricota</taxon>
        <taxon>Megaviricetes</taxon>
        <taxon>Imitervirales</taxon>
        <taxon>Mimiviridae</taxon>
        <taxon>Klosneuvirinae</taxon>
        <taxon>Catovirus</taxon>
    </lineage>
</organism>
<gene>
    <name evidence="2" type="ORF">Catovirus_2_31</name>
</gene>
<dbReference type="GO" id="GO:0000030">
    <property type="term" value="F:mannosyltransferase activity"/>
    <property type="evidence" value="ECO:0007669"/>
    <property type="project" value="TreeGrafter"/>
</dbReference>
<reference evidence="2" key="1">
    <citation type="journal article" date="2017" name="Science">
        <title>Giant viruses with an expanded complement of translation system components.</title>
        <authorList>
            <person name="Schulz F."/>
            <person name="Yutin N."/>
            <person name="Ivanova N.N."/>
            <person name="Ortega D.R."/>
            <person name="Lee T.K."/>
            <person name="Vierheilig J."/>
            <person name="Daims H."/>
            <person name="Horn M."/>
            <person name="Wagner M."/>
            <person name="Jensen G.J."/>
            <person name="Kyrpides N.C."/>
            <person name="Koonin E.V."/>
            <person name="Woyke T."/>
        </authorList>
    </citation>
    <scope>NUCLEOTIDE SEQUENCE</scope>
    <source>
        <strain evidence="2">CTV1</strain>
    </source>
</reference>
<dbReference type="Pfam" id="PF05704">
    <property type="entry name" value="Caps_synth"/>
    <property type="match status" value="1"/>
</dbReference>
<evidence type="ECO:0000313" key="2">
    <source>
        <dbReference type="EMBL" id="ARF09082.1"/>
    </source>
</evidence>
<dbReference type="PANTHER" id="PTHR32385:SF15">
    <property type="entry name" value="INOSITOL PHOSPHOCERAMIDE MANNOSYLTRANSFERASE 1"/>
    <property type="match status" value="1"/>
</dbReference>
<dbReference type="SUPFAM" id="SSF53448">
    <property type="entry name" value="Nucleotide-diphospho-sugar transferases"/>
    <property type="match status" value="1"/>
</dbReference>
<dbReference type="GO" id="GO:0051999">
    <property type="term" value="P:mannosyl-inositol phosphorylceramide biosynthetic process"/>
    <property type="evidence" value="ECO:0007669"/>
    <property type="project" value="TreeGrafter"/>
</dbReference>
<dbReference type="PANTHER" id="PTHR32385">
    <property type="entry name" value="MANNOSYL PHOSPHORYLINOSITOL CERAMIDE SYNTHASE"/>
    <property type="match status" value="1"/>
</dbReference>
<sequence>MYVCLFFLVFILVICFFLLLYNFIEPFNEQITPKIIIPSETLEKPYLWLYWESIENEKIPDYINLCYESVLKHCSNSFNIVRLDEKSILNYLPEISDMNLQLNDLLIAQKVDFYRVCLLYKYGGLYIDADTLVMRDPIEIIDKTNYYDYVGFGCTGEKCNYGYGKPSNGIMASRPQGKLMSKVLDNLIKKLTVERKRWDYFDLGKFIIWEELEKLMKNDNYQYYHYTNDYDGTRDIDGNWIETSYLFTNKPIRYKNPENLIFIILYNSQMKELKNLSRDEILNSNVNISTFIKKSLDL</sequence>
<dbReference type="InterPro" id="IPR051706">
    <property type="entry name" value="Glycosyltransferase_domain"/>
</dbReference>
<dbReference type="EMBL" id="KY684084">
    <property type="protein sequence ID" value="ARF09082.1"/>
    <property type="molecule type" value="Genomic_DNA"/>
</dbReference>
<dbReference type="InterPro" id="IPR008441">
    <property type="entry name" value="AfumC-like_glycosyl_Trfase"/>
</dbReference>